<name>A0A8K0DAP3_IGNLU</name>
<organism evidence="1 2">
    <name type="scientific">Ignelater luminosus</name>
    <name type="common">Cucubano</name>
    <name type="synonym">Pyrophorus luminosus</name>
    <dbReference type="NCBI Taxonomy" id="2038154"/>
    <lineage>
        <taxon>Eukaryota</taxon>
        <taxon>Metazoa</taxon>
        <taxon>Ecdysozoa</taxon>
        <taxon>Arthropoda</taxon>
        <taxon>Hexapoda</taxon>
        <taxon>Insecta</taxon>
        <taxon>Pterygota</taxon>
        <taxon>Neoptera</taxon>
        <taxon>Endopterygota</taxon>
        <taxon>Coleoptera</taxon>
        <taxon>Polyphaga</taxon>
        <taxon>Elateriformia</taxon>
        <taxon>Elateroidea</taxon>
        <taxon>Elateridae</taxon>
        <taxon>Agrypninae</taxon>
        <taxon>Pyrophorini</taxon>
        <taxon>Ignelater</taxon>
    </lineage>
</organism>
<evidence type="ECO:0000313" key="1">
    <source>
        <dbReference type="EMBL" id="KAF2900844.1"/>
    </source>
</evidence>
<sequence>MTCDQLSVKSWLDNLRYTTENYDPGVPTVDFDHDQESSALSKQTVDIDKTIEVNRKEIVKNNFRENNIRSSSSDDKADMVEMDSESENLKRLSVLSGSYENIWNCTTVIKNESDLKYGNVCRISVEFDEIVQELCLSPVVLTRFDFNIPTDILQWKSDLLLDCSSEDEDQ</sequence>
<dbReference type="EMBL" id="VTPC01001983">
    <property type="protein sequence ID" value="KAF2900844.1"/>
    <property type="molecule type" value="Genomic_DNA"/>
</dbReference>
<proteinExistence type="predicted"/>
<accession>A0A8K0DAP3</accession>
<protein>
    <submittedName>
        <fullName evidence="1">Uncharacterized protein</fullName>
    </submittedName>
</protein>
<comment type="caution">
    <text evidence="1">The sequence shown here is derived from an EMBL/GenBank/DDBJ whole genome shotgun (WGS) entry which is preliminary data.</text>
</comment>
<feature type="non-terminal residue" evidence="1">
    <location>
        <position position="170"/>
    </location>
</feature>
<dbReference type="OrthoDB" id="10411827at2759"/>
<reference evidence="1" key="1">
    <citation type="submission" date="2019-08" db="EMBL/GenBank/DDBJ databases">
        <title>The genome of the North American firefly Photinus pyralis.</title>
        <authorList>
            <consortium name="Photinus pyralis genome working group"/>
            <person name="Fallon T.R."/>
            <person name="Sander Lower S.E."/>
            <person name="Weng J.-K."/>
        </authorList>
    </citation>
    <scope>NUCLEOTIDE SEQUENCE</scope>
    <source>
        <strain evidence="1">TRF0915ILg1</strain>
        <tissue evidence="1">Whole body</tissue>
    </source>
</reference>
<dbReference type="Proteomes" id="UP000801492">
    <property type="component" value="Unassembled WGS sequence"/>
</dbReference>
<evidence type="ECO:0000313" key="2">
    <source>
        <dbReference type="Proteomes" id="UP000801492"/>
    </source>
</evidence>
<keyword evidence="2" id="KW-1185">Reference proteome</keyword>
<gene>
    <name evidence="1" type="ORF">ILUMI_05383</name>
</gene>
<dbReference type="AlphaFoldDB" id="A0A8K0DAP3"/>